<sequence>MSQSTNLTRPSSARTTHTIQLTTAASHGAPRMTASARALTGKSSARSTPTTTIAASLSKRRN</sequence>
<protein>
    <submittedName>
        <fullName evidence="2">Uncharacterized protein</fullName>
    </submittedName>
</protein>
<reference evidence="2 4" key="1">
    <citation type="journal article" date="2019" name="New Phytol.">
        <title>Comparative genomics reveals unique wood-decay strategies and fruiting body development in the Schizophyllaceae.</title>
        <authorList>
            <person name="Almasi E."/>
            <person name="Sahu N."/>
            <person name="Krizsan K."/>
            <person name="Balint B."/>
            <person name="Kovacs G.M."/>
            <person name="Kiss B."/>
            <person name="Cseklye J."/>
            <person name="Drula E."/>
            <person name="Henrissat B."/>
            <person name="Nagy I."/>
            <person name="Chovatia M."/>
            <person name="Adam C."/>
            <person name="LaButti K."/>
            <person name="Lipzen A."/>
            <person name="Riley R."/>
            <person name="Grigoriev I.V."/>
            <person name="Nagy L.G."/>
        </authorList>
    </citation>
    <scope>NUCLEOTIDE SEQUENCE [LARGE SCALE GENOMIC DNA]</scope>
    <source>
        <strain evidence="2 4">NL-1724</strain>
    </source>
</reference>
<reference evidence="2" key="2">
    <citation type="submission" date="2019-06" db="EMBL/GenBank/DDBJ databases">
        <authorList>
            <consortium name="DOE Joint Genome Institute"/>
            <person name="Ahrendt S.R."/>
            <person name="Cantor M.N."/>
            <person name="Hua S.X."/>
        </authorList>
    </citation>
    <scope>NUCLEOTIDE SEQUENCE</scope>
    <source>
        <strain evidence="2">NL-1724</strain>
    </source>
</reference>
<dbReference type="EMBL" id="VDMD01000032">
    <property type="protein sequence ID" value="TRM58960.1"/>
    <property type="molecule type" value="Genomic_DNA"/>
</dbReference>
<evidence type="ECO:0000313" key="3">
    <source>
        <dbReference type="EMBL" id="TRM59640.1"/>
    </source>
</evidence>
<feature type="compositionally biased region" description="Polar residues" evidence="1">
    <location>
        <begin position="41"/>
        <end position="55"/>
    </location>
</feature>
<dbReference type="AlphaFoldDB" id="A0A550C2E2"/>
<feature type="region of interest" description="Disordered" evidence="1">
    <location>
        <begin position="1"/>
        <end position="62"/>
    </location>
</feature>
<gene>
    <name evidence="3" type="ORF">BD626DRAFT_507862</name>
    <name evidence="2" type="ORF">BD626DRAFT_510256</name>
</gene>
<keyword evidence="4" id="KW-1185">Reference proteome</keyword>
<evidence type="ECO:0000313" key="4">
    <source>
        <dbReference type="Proteomes" id="UP000320762"/>
    </source>
</evidence>
<proteinExistence type="predicted"/>
<comment type="caution">
    <text evidence="2">The sequence shown here is derived from an EMBL/GenBank/DDBJ whole genome shotgun (WGS) entry which is preliminary data.</text>
</comment>
<evidence type="ECO:0000313" key="2">
    <source>
        <dbReference type="EMBL" id="TRM58960.1"/>
    </source>
</evidence>
<name>A0A550C2E2_9AGAR</name>
<dbReference type="EMBL" id="VDMD01000027">
    <property type="protein sequence ID" value="TRM59640.1"/>
    <property type="molecule type" value="Genomic_DNA"/>
</dbReference>
<dbReference type="Proteomes" id="UP000320762">
    <property type="component" value="Unassembled WGS sequence"/>
</dbReference>
<feature type="compositionally biased region" description="Polar residues" evidence="1">
    <location>
        <begin position="1"/>
        <end position="25"/>
    </location>
</feature>
<evidence type="ECO:0000256" key="1">
    <source>
        <dbReference type="SAM" id="MobiDB-lite"/>
    </source>
</evidence>
<accession>A0A550C2E2</accession>
<organism evidence="2 4">
    <name type="scientific">Schizophyllum amplum</name>
    <dbReference type="NCBI Taxonomy" id="97359"/>
    <lineage>
        <taxon>Eukaryota</taxon>
        <taxon>Fungi</taxon>
        <taxon>Dikarya</taxon>
        <taxon>Basidiomycota</taxon>
        <taxon>Agaricomycotina</taxon>
        <taxon>Agaricomycetes</taxon>
        <taxon>Agaricomycetidae</taxon>
        <taxon>Agaricales</taxon>
        <taxon>Schizophyllaceae</taxon>
        <taxon>Schizophyllum</taxon>
    </lineage>
</organism>